<dbReference type="EMBL" id="LDAU01000087">
    <property type="protein sequence ID" value="KRX07148.1"/>
    <property type="molecule type" value="Genomic_DNA"/>
</dbReference>
<proteinExistence type="predicted"/>
<dbReference type="InParanoid" id="A0A0V0QXS6"/>
<comment type="caution">
    <text evidence="1">The sequence shown here is derived from an EMBL/GenBank/DDBJ whole genome shotgun (WGS) entry which is preliminary data.</text>
</comment>
<evidence type="ECO:0000313" key="2">
    <source>
        <dbReference type="Proteomes" id="UP000054937"/>
    </source>
</evidence>
<accession>A0A0V0QXS6</accession>
<reference evidence="1 2" key="1">
    <citation type="journal article" date="2015" name="Sci. Rep.">
        <title>Genome of the facultative scuticociliatosis pathogen Pseudocohnilembus persalinus provides insight into its virulence through horizontal gene transfer.</title>
        <authorList>
            <person name="Xiong J."/>
            <person name="Wang G."/>
            <person name="Cheng J."/>
            <person name="Tian M."/>
            <person name="Pan X."/>
            <person name="Warren A."/>
            <person name="Jiang C."/>
            <person name="Yuan D."/>
            <person name="Miao W."/>
        </authorList>
    </citation>
    <scope>NUCLEOTIDE SEQUENCE [LARGE SCALE GENOMIC DNA]</scope>
    <source>
        <strain evidence="1">36N120E</strain>
    </source>
</reference>
<name>A0A0V0QXS6_PSEPJ</name>
<dbReference type="AlphaFoldDB" id="A0A0V0QXS6"/>
<dbReference type="Proteomes" id="UP000054937">
    <property type="component" value="Unassembled WGS sequence"/>
</dbReference>
<organism evidence="1 2">
    <name type="scientific">Pseudocohnilembus persalinus</name>
    <name type="common">Ciliate</name>
    <dbReference type="NCBI Taxonomy" id="266149"/>
    <lineage>
        <taxon>Eukaryota</taxon>
        <taxon>Sar</taxon>
        <taxon>Alveolata</taxon>
        <taxon>Ciliophora</taxon>
        <taxon>Intramacronucleata</taxon>
        <taxon>Oligohymenophorea</taxon>
        <taxon>Scuticociliatia</taxon>
        <taxon>Philasterida</taxon>
        <taxon>Pseudocohnilembidae</taxon>
        <taxon>Pseudocohnilembus</taxon>
    </lineage>
</organism>
<gene>
    <name evidence="1" type="ORF">PPERSA_09362</name>
</gene>
<evidence type="ECO:0000313" key="1">
    <source>
        <dbReference type="EMBL" id="KRX07148.1"/>
    </source>
</evidence>
<keyword evidence="2" id="KW-1185">Reference proteome</keyword>
<sequence>MLNDLISLKLPEVGDFTTFLPYGKVMKIKLSKVSKIMDYLKYNSQHFDDKCSLCSDTVSEDTEKNQDNNEDLAIQKAFQTIDDTSSQQNMAQAFFDFNQFNYNQQYNQLFYMNNFQHQY</sequence>
<protein>
    <submittedName>
        <fullName evidence="1">Uncharacterized protein</fullName>
    </submittedName>
</protein>